<evidence type="ECO:0000313" key="1">
    <source>
        <dbReference type="EMBL" id="CAD6445086.1"/>
    </source>
</evidence>
<gene>
    <name evidence="1" type="ORF">SCLTRI_LOCUS4878</name>
</gene>
<dbReference type="InterPro" id="IPR011333">
    <property type="entry name" value="SKP1/BTB/POZ_sf"/>
</dbReference>
<name>A0A8H2VVR6_9HELO</name>
<sequence length="295" mass="33112">MEKQHPSGAKRKAVDAFASLPVVQKLRTTSASLEDPWAVLSSGDSIFMTDDGGKSFWLDDKINHPRQAVEFPRAVRGLDLIHKPSPSSYLQMIMGPRVKVFVGPKKKLFDLPKDLLSHYSPVLDRCFNGRLIESQTQTAYLPEDSVDDFEVLVEHILRHDISYTLSISNCGTKTAERCISFLKFADKYNLGNISNAVYHVLRPALIKYGKDHFKASYIEEVFGLTKSGDCLRELMADAAISFGGIELSRAFGKPGLFHKQEIETVGFASVLFQQLIETTRTLKIMDPFSNESKYL</sequence>
<dbReference type="SUPFAM" id="SSF54695">
    <property type="entry name" value="POZ domain"/>
    <property type="match status" value="1"/>
</dbReference>
<accession>A0A8H2VVR6</accession>
<organism evidence="1 2">
    <name type="scientific">Sclerotinia trifoliorum</name>
    <dbReference type="NCBI Taxonomy" id="28548"/>
    <lineage>
        <taxon>Eukaryota</taxon>
        <taxon>Fungi</taxon>
        <taxon>Dikarya</taxon>
        <taxon>Ascomycota</taxon>
        <taxon>Pezizomycotina</taxon>
        <taxon>Leotiomycetes</taxon>
        <taxon>Helotiales</taxon>
        <taxon>Sclerotiniaceae</taxon>
        <taxon>Sclerotinia</taxon>
    </lineage>
</organism>
<reference evidence="1" key="1">
    <citation type="submission" date="2020-10" db="EMBL/GenBank/DDBJ databases">
        <authorList>
            <person name="Kusch S."/>
        </authorList>
    </citation>
    <scope>NUCLEOTIDE SEQUENCE</scope>
    <source>
        <strain evidence="1">SwB9</strain>
    </source>
</reference>
<evidence type="ECO:0000313" key="2">
    <source>
        <dbReference type="Proteomes" id="UP000624404"/>
    </source>
</evidence>
<dbReference type="Gene3D" id="3.30.710.10">
    <property type="entry name" value="Potassium Channel Kv1.1, Chain A"/>
    <property type="match status" value="1"/>
</dbReference>
<dbReference type="OrthoDB" id="194443at2759"/>
<keyword evidence="2" id="KW-1185">Reference proteome</keyword>
<proteinExistence type="predicted"/>
<dbReference type="Proteomes" id="UP000624404">
    <property type="component" value="Unassembled WGS sequence"/>
</dbReference>
<dbReference type="AlphaFoldDB" id="A0A8H2VVR6"/>
<protein>
    <submittedName>
        <fullName evidence="1">D12c667d-ffa0-4ba7-ac19-746dd072bc88</fullName>
    </submittedName>
</protein>
<comment type="caution">
    <text evidence="1">The sequence shown here is derived from an EMBL/GenBank/DDBJ whole genome shotgun (WGS) entry which is preliminary data.</text>
</comment>
<dbReference type="EMBL" id="CAJHIA010000013">
    <property type="protein sequence ID" value="CAD6445086.1"/>
    <property type="molecule type" value="Genomic_DNA"/>
</dbReference>